<dbReference type="Pfam" id="PF03137">
    <property type="entry name" value="OATP"/>
    <property type="match status" value="1"/>
</dbReference>
<accession>A0AAD9JBJ1</accession>
<dbReference type="InterPro" id="IPR004156">
    <property type="entry name" value="OATP"/>
</dbReference>
<evidence type="ECO:0000256" key="1">
    <source>
        <dbReference type="SAM" id="MobiDB-lite"/>
    </source>
</evidence>
<dbReference type="PANTHER" id="PTHR11388">
    <property type="entry name" value="ORGANIC ANION TRANSPORTER"/>
    <property type="match status" value="1"/>
</dbReference>
<feature type="transmembrane region" description="Helical" evidence="2">
    <location>
        <begin position="77"/>
        <end position="100"/>
    </location>
</feature>
<dbReference type="GO" id="GO:0043252">
    <property type="term" value="P:sodium-independent organic anion transport"/>
    <property type="evidence" value="ECO:0007669"/>
    <property type="project" value="TreeGrafter"/>
</dbReference>
<gene>
    <name evidence="3" type="ORF">NP493_2921g00000</name>
</gene>
<dbReference type="AlphaFoldDB" id="A0AAD9JBJ1"/>
<organism evidence="3 4">
    <name type="scientific">Ridgeia piscesae</name>
    <name type="common">Tubeworm</name>
    <dbReference type="NCBI Taxonomy" id="27915"/>
    <lineage>
        <taxon>Eukaryota</taxon>
        <taxon>Metazoa</taxon>
        <taxon>Spiralia</taxon>
        <taxon>Lophotrochozoa</taxon>
        <taxon>Annelida</taxon>
        <taxon>Polychaeta</taxon>
        <taxon>Sedentaria</taxon>
        <taxon>Canalipalpata</taxon>
        <taxon>Sabellida</taxon>
        <taxon>Siboglinidae</taxon>
        <taxon>Ridgeia</taxon>
    </lineage>
</organism>
<name>A0AAD9JBJ1_RIDPI</name>
<feature type="compositionally biased region" description="Polar residues" evidence="1">
    <location>
        <begin position="130"/>
        <end position="140"/>
    </location>
</feature>
<dbReference type="EMBL" id="JAODUO010002904">
    <property type="protein sequence ID" value="KAK2149777.1"/>
    <property type="molecule type" value="Genomic_DNA"/>
</dbReference>
<keyword evidence="2" id="KW-1133">Transmembrane helix</keyword>
<keyword evidence="2" id="KW-0472">Membrane</keyword>
<dbReference type="Proteomes" id="UP001209878">
    <property type="component" value="Unassembled WGS sequence"/>
</dbReference>
<proteinExistence type="predicted"/>
<comment type="caution">
    <text evidence="3">The sequence shown here is derived from an EMBL/GenBank/DDBJ whole genome shotgun (WGS) entry which is preliminary data.</text>
</comment>
<evidence type="ECO:0000313" key="4">
    <source>
        <dbReference type="Proteomes" id="UP001209878"/>
    </source>
</evidence>
<reference evidence="3" key="1">
    <citation type="journal article" date="2023" name="Mol. Biol. Evol.">
        <title>Third-Generation Sequencing Reveals the Adaptive Role of the Epigenome in Three Deep-Sea Polychaetes.</title>
        <authorList>
            <person name="Perez M."/>
            <person name="Aroh O."/>
            <person name="Sun Y."/>
            <person name="Lan Y."/>
            <person name="Juniper S.K."/>
            <person name="Young C.R."/>
            <person name="Angers B."/>
            <person name="Qian P.Y."/>
        </authorList>
    </citation>
    <scope>NUCLEOTIDE SEQUENCE</scope>
    <source>
        <strain evidence="3">R07B-5</strain>
    </source>
</reference>
<feature type="region of interest" description="Disordered" evidence="1">
    <location>
        <begin position="124"/>
        <end position="146"/>
    </location>
</feature>
<keyword evidence="4" id="KW-1185">Reference proteome</keyword>
<evidence type="ECO:0000313" key="3">
    <source>
        <dbReference type="EMBL" id="KAK2149777.1"/>
    </source>
</evidence>
<dbReference type="GO" id="GO:0016323">
    <property type="term" value="C:basolateral plasma membrane"/>
    <property type="evidence" value="ECO:0007669"/>
    <property type="project" value="TreeGrafter"/>
</dbReference>
<feature type="transmembrane region" description="Helical" evidence="2">
    <location>
        <begin position="30"/>
        <end position="56"/>
    </location>
</feature>
<evidence type="ECO:0000256" key="2">
    <source>
        <dbReference type="SAM" id="Phobius"/>
    </source>
</evidence>
<dbReference type="GO" id="GO:0015347">
    <property type="term" value="F:sodium-independent organic anion transmembrane transporter activity"/>
    <property type="evidence" value="ECO:0007669"/>
    <property type="project" value="TreeGrafter"/>
</dbReference>
<protein>
    <submittedName>
        <fullName evidence="3">Uncharacterized protein</fullName>
    </submittedName>
</protein>
<dbReference type="PANTHER" id="PTHR11388:SF142">
    <property type="entry name" value="SOLUTE CARRIER ORGANIC ANION TRANSPORTER FAMILY MEMBER 5A1"/>
    <property type="match status" value="1"/>
</dbReference>
<keyword evidence="2" id="KW-0812">Transmembrane</keyword>
<sequence>MCFVCYRIVKKDERPFALAFQSFSVNLLDVIAFVIPGFIPAPVFIGALIDSTCILWDEPCGKRGACLLYDIASFRHLTYGVGFGVLVLVLACKVTLWYLIRDIKFDDGDVGQIMPMDVTVDKESAKDNDAASSGKTSETFETVDIC</sequence>